<dbReference type="AlphaFoldDB" id="A0AAU8JI40"/>
<sequence>MKKEDFFNTWSLSYDWTFPSVFYQAVHQRLLKYVTLPPQPNVLDIGCGTGKLLNRLAGHFPELRGTGLDFSPGMLAQARQSRNHRPRLIFIQGNAESLPFAESQFDAVFNTISFLHYQHPKKFLSEVQRVLRPGGRFYLVDSSFKYQKEPIHISFSPKGFKLYSPELREKMGATAGLTCLGHYYLITPVLLTIFEKSR</sequence>
<reference evidence="5" key="1">
    <citation type="submission" date="2024-07" db="EMBL/GenBank/DDBJ databases">
        <authorList>
            <person name="Kim Y.J."/>
            <person name="Jeong J.Y."/>
        </authorList>
    </citation>
    <scope>NUCLEOTIDE SEQUENCE</scope>
    <source>
        <strain evidence="5">GIHE-MW2</strain>
    </source>
</reference>
<name>A0AAU8JI40_9CYAN</name>
<gene>
    <name evidence="5" type="ORF">ABWT76_000763</name>
</gene>
<keyword evidence="3" id="KW-0949">S-adenosyl-L-methionine</keyword>
<dbReference type="CDD" id="cd02440">
    <property type="entry name" value="AdoMet_MTases"/>
    <property type="match status" value="1"/>
</dbReference>
<dbReference type="InterPro" id="IPR023576">
    <property type="entry name" value="UbiE/COQ5_MeTrFase_CS"/>
</dbReference>
<dbReference type="PANTHER" id="PTHR42912">
    <property type="entry name" value="METHYLTRANSFERASE"/>
    <property type="match status" value="1"/>
</dbReference>
<dbReference type="EMBL" id="CP159837">
    <property type="protein sequence ID" value="XCM37951.1"/>
    <property type="molecule type" value="Genomic_DNA"/>
</dbReference>
<keyword evidence="1 5" id="KW-0489">Methyltransferase</keyword>
<evidence type="ECO:0000256" key="1">
    <source>
        <dbReference type="ARBA" id="ARBA00022603"/>
    </source>
</evidence>
<dbReference type="Pfam" id="PF08241">
    <property type="entry name" value="Methyltransf_11"/>
    <property type="match status" value="1"/>
</dbReference>
<dbReference type="InterPro" id="IPR029063">
    <property type="entry name" value="SAM-dependent_MTases_sf"/>
</dbReference>
<dbReference type="GO" id="GO:0032259">
    <property type="term" value="P:methylation"/>
    <property type="evidence" value="ECO:0007669"/>
    <property type="project" value="UniProtKB-KW"/>
</dbReference>
<protein>
    <submittedName>
        <fullName evidence="5">Class I SAM-dependent methyltransferase</fullName>
        <ecNumber evidence="5">2.1.-.-</ecNumber>
    </submittedName>
</protein>
<organism evidence="5">
    <name type="scientific">Planktothricoides raciborskii GIHE-MW2</name>
    <dbReference type="NCBI Taxonomy" id="2792601"/>
    <lineage>
        <taxon>Bacteria</taxon>
        <taxon>Bacillati</taxon>
        <taxon>Cyanobacteriota</taxon>
        <taxon>Cyanophyceae</taxon>
        <taxon>Oscillatoriophycideae</taxon>
        <taxon>Oscillatoriales</taxon>
        <taxon>Oscillatoriaceae</taxon>
        <taxon>Planktothricoides</taxon>
    </lineage>
</organism>
<proteinExistence type="predicted"/>
<dbReference type="RefSeq" id="WP_054469760.1">
    <property type="nucleotide sequence ID" value="NZ_CP159837.1"/>
</dbReference>
<dbReference type="PROSITE" id="PS01184">
    <property type="entry name" value="UBIE_2"/>
    <property type="match status" value="1"/>
</dbReference>
<dbReference type="Gene3D" id="3.40.50.150">
    <property type="entry name" value="Vaccinia Virus protein VP39"/>
    <property type="match status" value="1"/>
</dbReference>
<evidence type="ECO:0000256" key="3">
    <source>
        <dbReference type="ARBA" id="ARBA00022691"/>
    </source>
</evidence>
<dbReference type="InterPro" id="IPR050508">
    <property type="entry name" value="Methyltransf_Superfamily"/>
</dbReference>
<keyword evidence="2 5" id="KW-0808">Transferase</keyword>
<dbReference type="GO" id="GO:0008757">
    <property type="term" value="F:S-adenosylmethionine-dependent methyltransferase activity"/>
    <property type="evidence" value="ECO:0007669"/>
    <property type="project" value="InterPro"/>
</dbReference>
<dbReference type="EC" id="2.1.-.-" evidence="5"/>
<accession>A0AAU8JI40</accession>
<evidence type="ECO:0000256" key="2">
    <source>
        <dbReference type="ARBA" id="ARBA00022679"/>
    </source>
</evidence>
<dbReference type="SUPFAM" id="SSF53335">
    <property type="entry name" value="S-adenosyl-L-methionine-dependent methyltransferases"/>
    <property type="match status" value="1"/>
</dbReference>
<evidence type="ECO:0000259" key="4">
    <source>
        <dbReference type="Pfam" id="PF08241"/>
    </source>
</evidence>
<evidence type="ECO:0000313" key="5">
    <source>
        <dbReference type="EMBL" id="XCM37951.1"/>
    </source>
</evidence>
<feature type="domain" description="Methyltransferase type 11" evidence="4">
    <location>
        <begin position="43"/>
        <end position="139"/>
    </location>
</feature>
<dbReference type="InterPro" id="IPR013216">
    <property type="entry name" value="Methyltransf_11"/>
</dbReference>